<keyword evidence="3" id="KW-1185">Reference proteome</keyword>
<organism evidence="2 3">
    <name type="scientific">Deinococcus xinjiangensis</name>
    <dbReference type="NCBI Taxonomy" id="457454"/>
    <lineage>
        <taxon>Bacteria</taxon>
        <taxon>Thermotogati</taxon>
        <taxon>Deinococcota</taxon>
        <taxon>Deinococci</taxon>
        <taxon>Deinococcales</taxon>
        <taxon>Deinococcaceae</taxon>
        <taxon>Deinococcus</taxon>
    </lineage>
</organism>
<dbReference type="InterPro" id="IPR025497">
    <property type="entry name" value="PatA-like_N"/>
</dbReference>
<sequence length="173" mass="19482">MVSGDLQVFSLLPVMQMLLASGRSGQFTVEHPRGGSLWIENGEVIHARCGDLTGDSALQLLCSLDSGTFTFEPDRQPPERSLHLRQDAVMHRMLVDTEAWTPLLRLFPDWSRTLRFTSHWNEAQPVTRQQFRALSLVGQGHTLRSMVNRSELAPRVMLETLKPFLTGGLIEMA</sequence>
<reference evidence="2 3" key="1">
    <citation type="submission" date="2024-02" db="EMBL/GenBank/DDBJ databases">
        <title>Deinococcus xinjiangensis NBRC 107630.</title>
        <authorList>
            <person name="Ichikawa N."/>
            <person name="Katano-Makiyama Y."/>
            <person name="Hidaka K."/>
        </authorList>
    </citation>
    <scope>NUCLEOTIDE SEQUENCE [LARGE SCALE GENOMIC DNA]</scope>
    <source>
        <strain evidence="2 3">NBRC 107630</strain>
    </source>
</reference>
<protein>
    <recommendedName>
        <fullName evidence="1">PatA-like N-terminal domain-containing protein</fullName>
    </recommendedName>
</protein>
<accession>A0ABP9VHF0</accession>
<dbReference type="PANTHER" id="PTHR36304:SF4">
    <property type="entry name" value="DUF4388 DOMAIN-CONTAINING PROTEIN"/>
    <property type="match status" value="1"/>
</dbReference>
<dbReference type="Pfam" id="PF14332">
    <property type="entry name" value="DUF4388"/>
    <property type="match status" value="1"/>
</dbReference>
<comment type="caution">
    <text evidence="2">The sequence shown here is derived from an EMBL/GenBank/DDBJ whole genome shotgun (WGS) entry which is preliminary data.</text>
</comment>
<dbReference type="Proteomes" id="UP001458946">
    <property type="component" value="Unassembled WGS sequence"/>
</dbReference>
<dbReference type="PANTHER" id="PTHR36304">
    <property type="entry name" value="DOMAIN GTPASE-ACTIVATING PROTEIN, PUTATIVE-RELATED-RELATED"/>
    <property type="match status" value="1"/>
</dbReference>
<dbReference type="EMBL" id="BAABRN010000039">
    <property type="protein sequence ID" value="GAA5503137.1"/>
    <property type="molecule type" value="Genomic_DNA"/>
</dbReference>
<evidence type="ECO:0000259" key="1">
    <source>
        <dbReference type="Pfam" id="PF14332"/>
    </source>
</evidence>
<feature type="domain" description="PatA-like N-terminal" evidence="1">
    <location>
        <begin position="3"/>
        <end position="100"/>
    </location>
</feature>
<name>A0ABP9VHF0_9DEIO</name>
<evidence type="ECO:0000313" key="2">
    <source>
        <dbReference type="EMBL" id="GAA5503137.1"/>
    </source>
</evidence>
<proteinExistence type="predicted"/>
<gene>
    <name evidence="2" type="ORF">Dxin01_02886</name>
</gene>
<dbReference type="RefSeq" id="WP_353543110.1">
    <property type="nucleotide sequence ID" value="NZ_BAABRN010000039.1"/>
</dbReference>
<evidence type="ECO:0000313" key="3">
    <source>
        <dbReference type="Proteomes" id="UP001458946"/>
    </source>
</evidence>